<name>A0ACC1R1E0_9HYPO</name>
<dbReference type="EMBL" id="JANAKD010000288">
    <property type="protein sequence ID" value="KAJ3495376.1"/>
    <property type="molecule type" value="Genomic_DNA"/>
</dbReference>
<proteinExistence type="predicted"/>
<protein>
    <submittedName>
        <fullName evidence="1">Uncharacterized protein</fullName>
    </submittedName>
</protein>
<reference evidence="1" key="1">
    <citation type="submission" date="2022-07" db="EMBL/GenBank/DDBJ databases">
        <title>Genome Sequence of Lecanicillium saksenae.</title>
        <authorList>
            <person name="Buettner E."/>
        </authorList>
    </citation>
    <scope>NUCLEOTIDE SEQUENCE</scope>
    <source>
        <strain evidence="1">VT-O1</strain>
    </source>
</reference>
<evidence type="ECO:0000313" key="1">
    <source>
        <dbReference type="EMBL" id="KAJ3495376.1"/>
    </source>
</evidence>
<dbReference type="Proteomes" id="UP001148737">
    <property type="component" value="Unassembled WGS sequence"/>
</dbReference>
<sequence>MATSILASAASFKTLQTTLSSWVLTVTINNTGSEVNLFNQLVLVEPDQVTTSVKTDASVKVIVYQSDPYQPGDPAAKNLLANVLWNITQLPQATIAVIDGPARGAANEFAVACDMRFASNKAVLGAPEAGITTAAGEKYGWINKALDSSDELYSYVKELAHRIALFPREALVGIKASIDKRTQPSKEQIFFNANQYLEAAAHPEVRELFGKLLVLSDGLTNVEFEKNLGEEGLQLYN</sequence>
<accession>A0ACC1R1E0</accession>
<organism evidence="1 2">
    <name type="scientific">Lecanicillium saksenae</name>
    <dbReference type="NCBI Taxonomy" id="468837"/>
    <lineage>
        <taxon>Eukaryota</taxon>
        <taxon>Fungi</taxon>
        <taxon>Dikarya</taxon>
        <taxon>Ascomycota</taxon>
        <taxon>Pezizomycotina</taxon>
        <taxon>Sordariomycetes</taxon>
        <taxon>Hypocreomycetidae</taxon>
        <taxon>Hypocreales</taxon>
        <taxon>Cordycipitaceae</taxon>
        <taxon>Lecanicillium</taxon>
    </lineage>
</organism>
<gene>
    <name evidence="1" type="ORF">NLG97_g3438</name>
</gene>
<evidence type="ECO:0000313" key="2">
    <source>
        <dbReference type="Proteomes" id="UP001148737"/>
    </source>
</evidence>
<keyword evidence="2" id="KW-1185">Reference proteome</keyword>
<comment type="caution">
    <text evidence="1">The sequence shown here is derived from an EMBL/GenBank/DDBJ whole genome shotgun (WGS) entry which is preliminary data.</text>
</comment>